<feature type="region of interest" description="Disordered" evidence="1">
    <location>
        <begin position="24"/>
        <end position="80"/>
    </location>
</feature>
<sequence>MFEHASVDGSSACCAATCTAQRVEQVESSDEYEDDNEDDTNTEAEQTCTPHSVTTPPSNSSKRASSTSTTARSPSKRHKIRAVRAVSSSLIRHNEIQGDRNALIGKLFRERAEQEEAARNEHRLRVQRVYDLAEDIGVTLETTPELFRAVMALVKDDTHMELSFKATPVERRFMLEDYKTVKN</sequence>
<dbReference type="EMBL" id="CM029041">
    <property type="protein sequence ID" value="KAG2630508.1"/>
    <property type="molecule type" value="Genomic_DNA"/>
</dbReference>
<evidence type="ECO:0000256" key="1">
    <source>
        <dbReference type="SAM" id="MobiDB-lite"/>
    </source>
</evidence>
<proteinExistence type="predicted"/>
<evidence type="ECO:0000313" key="3">
    <source>
        <dbReference type="Proteomes" id="UP000823388"/>
    </source>
</evidence>
<feature type="compositionally biased region" description="Acidic residues" evidence="1">
    <location>
        <begin position="27"/>
        <end position="42"/>
    </location>
</feature>
<name>A0A8T0V7F6_PANVG</name>
<evidence type="ECO:0000313" key="2">
    <source>
        <dbReference type="EMBL" id="KAG2630508.1"/>
    </source>
</evidence>
<reference evidence="2 3" key="1">
    <citation type="submission" date="2020-05" db="EMBL/GenBank/DDBJ databases">
        <title>WGS assembly of Panicum virgatum.</title>
        <authorList>
            <person name="Lovell J.T."/>
            <person name="Jenkins J."/>
            <person name="Shu S."/>
            <person name="Juenger T.E."/>
            <person name="Schmutz J."/>
        </authorList>
    </citation>
    <scope>NUCLEOTIDE SEQUENCE [LARGE SCALE GENOMIC DNA]</scope>
    <source>
        <strain evidence="3">cv. AP13</strain>
    </source>
</reference>
<feature type="compositionally biased region" description="Low complexity" evidence="1">
    <location>
        <begin position="55"/>
        <end position="73"/>
    </location>
</feature>
<accession>A0A8T0V7F6</accession>
<dbReference type="Proteomes" id="UP000823388">
    <property type="component" value="Chromosome 3K"/>
</dbReference>
<protein>
    <submittedName>
        <fullName evidence="2">Uncharacterized protein</fullName>
    </submittedName>
</protein>
<comment type="caution">
    <text evidence="2">The sequence shown here is derived from an EMBL/GenBank/DDBJ whole genome shotgun (WGS) entry which is preliminary data.</text>
</comment>
<feature type="compositionally biased region" description="Polar residues" evidence="1">
    <location>
        <begin position="44"/>
        <end position="54"/>
    </location>
</feature>
<dbReference type="AlphaFoldDB" id="A0A8T0V7F6"/>
<organism evidence="2 3">
    <name type="scientific">Panicum virgatum</name>
    <name type="common">Blackwell switchgrass</name>
    <dbReference type="NCBI Taxonomy" id="38727"/>
    <lineage>
        <taxon>Eukaryota</taxon>
        <taxon>Viridiplantae</taxon>
        <taxon>Streptophyta</taxon>
        <taxon>Embryophyta</taxon>
        <taxon>Tracheophyta</taxon>
        <taxon>Spermatophyta</taxon>
        <taxon>Magnoliopsida</taxon>
        <taxon>Liliopsida</taxon>
        <taxon>Poales</taxon>
        <taxon>Poaceae</taxon>
        <taxon>PACMAD clade</taxon>
        <taxon>Panicoideae</taxon>
        <taxon>Panicodae</taxon>
        <taxon>Paniceae</taxon>
        <taxon>Panicinae</taxon>
        <taxon>Panicum</taxon>
        <taxon>Panicum sect. Hiantes</taxon>
    </lineage>
</organism>
<keyword evidence="3" id="KW-1185">Reference proteome</keyword>
<gene>
    <name evidence="2" type="ORF">PVAP13_3KG529251</name>
</gene>